<comment type="function">
    <text evidence="1">Chaperone required for the export of the chitin synthase CHS3 from the endoplasmic reticulum.</text>
</comment>
<evidence type="ECO:0000313" key="15">
    <source>
        <dbReference type="Proteomes" id="UP000094801"/>
    </source>
</evidence>
<accession>A0A1E4T102</accession>
<evidence type="ECO:0000256" key="12">
    <source>
        <dbReference type="ARBA" id="ARBA00023316"/>
    </source>
</evidence>
<evidence type="ECO:0000313" key="14">
    <source>
        <dbReference type="EMBL" id="ODV85446.1"/>
    </source>
</evidence>
<feature type="transmembrane region" description="Helical" evidence="13">
    <location>
        <begin position="196"/>
        <end position="213"/>
    </location>
</feature>
<feature type="transmembrane region" description="Helical" evidence="13">
    <location>
        <begin position="261"/>
        <end position="280"/>
    </location>
</feature>
<dbReference type="Proteomes" id="UP000094801">
    <property type="component" value="Unassembled WGS sequence"/>
</dbReference>
<keyword evidence="8" id="KW-0256">Endoplasmic reticulum</keyword>
<name>A0A1E4T102_9ASCO</name>
<evidence type="ECO:0000256" key="7">
    <source>
        <dbReference type="ARBA" id="ARBA00022692"/>
    </source>
</evidence>
<keyword evidence="7 13" id="KW-0812">Transmembrane</keyword>
<feature type="transmembrane region" description="Helical" evidence="13">
    <location>
        <begin position="54"/>
        <end position="78"/>
    </location>
</feature>
<reference evidence="15" key="1">
    <citation type="submission" date="2016-04" db="EMBL/GenBank/DDBJ databases">
        <title>Comparative genomics of biotechnologically important yeasts.</title>
        <authorList>
            <consortium name="DOE Joint Genome Institute"/>
            <person name="Riley R."/>
            <person name="Haridas S."/>
            <person name="Wolfe K.H."/>
            <person name="Lopes M.R."/>
            <person name="Hittinger C.T."/>
            <person name="Goker M."/>
            <person name="Salamov A."/>
            <person name="Wisecaver J."/>
            <person name="Long T.M."/>
            <person name="Aerts A.L."/>
            <person name="Barry K."/>
            <person name="Choi C."/>
            <person name="Clum A."/>
            <person name="Coughlan A.Y."/>
            <person name="Deshpande S."/>
            <person name="Douglass A.P."/>
            <person name="Hanson S.J."/>
            <person name="Klenk H.-P."/>
            <person name="Labutti K."/>
            <person name="Lapidus A."/>
            <person name="Lindquist E."/>
            <person name="Lipzen A."/>
            <person name="Meier-Kolthoff J.P."/>
            <person name="Ohm R.A."/>
            <person name="Otillar R.P."/>
            <person name="Pangilinan J."/>
            <person name="Peng Y."/>
            <person name="Rokas A."/>
            <person name="Rosa C.A."/>
            <person name="Scheuner C."/>
            <person name="Sibirny A.A."/>
            <person name="Slot J.C."/>
            <person name="Stielow J.B."/>
            <person name="Sun H."/>
            <person name="Kurtzman C.P."/>
            <person name="Blackwell M."/>
            <person name="Grigoriev I.V."/>
            <person name="Jeffries T.W."/>
        </authorList>
    </citation>
    <scope>NUCLEOTIDE SEQUENCE [LARGE SCALE GENOMIC DNA]</scope>
    <source>
        <strain evidence="15">NRRL YB-2248</strain>
    </source>
</reference>
<sequence length="314" mass="35185">MTISDIRFGDFSPVCSRSALPLCTMIKYLGDTSTPITGIIPKCYTRTVCYSNTLLFQTGSTCVQLVMLVILSIIISNVKKRYTAVARKEMVFFFSSYAIFVLNSLIVDTGLVPPGSTSYGYFTASQIATGGVCCMGLAFAGLSNFNLWNDGSFQALLSLVILSIFQFVSFFLIAGFTFFKEWGGGTTIGPSYTTELYVFYFAIQGIFVLIYLVSQLITSFITLRINWWAIGALLFVVLFFVSSQMFLYVFNQPVCVGLNHYSDGLLFCNLCNLFGIMMVYKYWDIITFDDDEYIMYTEHVQGIGSVEQAKRLLI</sequence>
<evidence type="ECO:0000256" key="6">
    <source>
        <dbReference type="ARBA" id="ARBA00022448"/>
    </source>
</evidence>
<evidence type="ECO:0000256" key="1">
    <source>
        <dbReference type="ARBA" id="ARBA00002732"/>
    </source>
</evidence>
<evidence type="ECO:0000256" key="5">
    <source>
        <dbReference type="ARBA" id="ARBA00018354"/>
    </source>
</evidence>
<evidence type="ECO:0000256" key="8">
    <source>
        <dbReference type="ARBA" id="ARBA00022824"/>
    </source>
</evidence>
<dbReference type="Pfam" id="PF12271">
    <property type="entry name" value="Chs7"/>
    <property type="match status" value="1"/>
</dbReference>
<evidence type="ECO:0000256" key="3">
    <source>
        <dbReference type="ARBA" id="ARBA00009274"/>
    </source>
</evidence>
<evidence type="ECO:0000256" key="10">
    <source>
        <dbReference type="ARBA" id="ARBA00022989"/>
    </source>
</evidence>
<feature type="transmembrane region" description="Helical" evidence="13">
    <location>
        <begin position="119"/>
        <end position="143"/>
    </location>
</feature>
<organism evidence="14 15">
    <name type="scientific">[Candida] arabinofermentans NRRL YB-2248</name>
    <dbReference type="NCBI Taxonomy" id="983967"/>
    <lineage>
        <taxon>Eukaryota</taxon>
        <taxon>Fungi</taxon>
        <taxon>Dikarya</taxon>
        <taxon>Ascomycota</taxon>
        <taxon>Saccharomycotina</taxon>
        <taxon>Pichiomycetes</taxon>
        <taxon>Pichiales</taxon>
        <taxon>Pichiaceae</taxon>
        <taxon>Ogataea</taxon>
        <taxon>Ogataea/Candida clade</taxon>
    </lineage>
</organism>
<feature type="transmembrane region" description="Helical" evidence="13">
    <location>
        <begin position="225"/>
        <end position="249"/>
    </location>
</feature>
<keyword evidence="10 13" id="KW-1133">Transmembrane helix</keyword>
<dbReference type="OrthoDB" id="2189463at2759"/>
<evidence type="ECO:0000256" key="4">
    <source>
        <dbReference type="ARBA" id="ARBA00011864"/>
    </source>
</evidence>
<dbReference type="AlphaFoldDB" id="A0A1E4T102"/>
<keyword evidence="6" id="KW-0813">Transport</keyword>
<proteinExistence type="inferred from homology"/>
<gene>
    <name evidence="14" type="ORF">CANARDRAFT_151334</name>
</gene>
<dbReference type="GO" id="GO:0006457">
    <property type="term" value="P:protein folding"/>
    <property type="evidence" value="ECO:0007669"/>
    <property type="project" value="TreeGrafter"/>
</dbReference>
<dbReference type="InterPro" id="IPR022057">
    <property type="entry name" value="Chs7"/>
</dbReference>
<dbReference type="GO" id="GO:0015031">
    <property type="term" value="P:protein transport"/>
    <property type="evidence" value="ECO:0007669"/>
    <property type="project" value="UniProtKB-KW"/>
</dbReference>
<evidence type="ECO:0000256" key="11">
    <source>
        <dbReference type="ARBA" id="ARBA00023136"/>
    </source>
</evidence>
<comment type="subcellular location">
    <subcellularLocation>
        <location evidence="2">Endoplasmic reticulum membrane</location>
        <topology evidence="2">Multi-pass membrane protein</topology>
    </subcellularLocation>
</comment>
<dbReference type="PANTHER" id="PTHR35329">
    <property type="entry name" value="CHITIN SYNTHASE EXPORT CHAPERONE"/>
    <property type="match status" value="1"/>
</dbReference>
<dbReference type="GO" id="GO:0005789">
    <property type="term" value="C:endoplasmic reticulum membrane"/>
    <property type="evidence" value="ECO:0007669"/>
    <property type="project" value="UniProtKB-SubCell"/>
</dbReference>
<dbReference type="PANTHER" id="PTHR35329:SF2">
    <property type="entry name" value="CHITIN SYNTHASE EXPORT CHAPERONE"/>
    <property type="match status" value="1"/>
</dbReference>
<comment type="similarity">
    <text evidence="3">Belongs to the CHS7 family.</text>
</comment>
<evidence type="ECO:0000256" key="9">
    <source>
        <dbReference type="ARBA" id="ARBA00022927"/>
    </source>
</evidence>
<feature type="transmembrane region" description="Helical" evidence="13">
    <location>
        <begin position="155"/>
        <end position="176"/>
    </location>
</feature>
<feature type="transmembrane region" description="Helical" evidence="13">
    <location>
        <begin position="90"/>
        <end position="107"/>
    </location>
</feature>
<evidence type="ECO:0000256" key="13">
    <source>
        <dbReference type="SAM" id="Phobius"/>
    </source>
</evidence>
<protein>
    <recommendedName>
        <fullName evidence="5">Chitin synthase export chaperone</fullName>
    </recommendedName>
</protein>
<keyword evidence="12" id="KW-0961">Cell wall biogenesis/degradation</keyword>
<keyword evidence="15" id="KW-1185">Reference proteome</keyword>
<dbReference type="EMBL" id="KV453852">
    <property type="protein sequence ID" value="ODV85446.1"/>
    <property type="molecule type" value="Genomic_DNA"/>
</dbReference>
<dbReference type="STRING" id="983967.A0A1E4T102"/>
<dbReference type="GO" id="GO:0051082">
    <property type="term" value="F:unfolded protein binding"/>
    <property type="evidence" value="ECO:0007669"/>
    <property type="project" value="TreeGrafter"/>
</dbReference>
<dbReference type="GO" id="GO:0071555">
    <property type="term" value="P:cell wall organization"/>
    <property type="evidence" value="ECO:0007669"/>
    <property type="project" value="UniProtKB-KW"/>
</dbReference>
<keyword evidence="9" id="KW-0653">Protein transport</keyword>
<keyword evidence="11 13" id="KW-0472">Membrane</keyword>
<comment type="subunit">
    <text evidence="4">Interacts with CHS3.</text>
</comment>
<evidence type="ECO:0000256" key="2">
    <source>
        <dbReference type="ARBA" id="ARBA00004477"/>
    </source>
</evidence>